<evidence type="ECO:0000313" key="3">
    <source>
        <dbReference type="EMBL" id="NJC23683.1"/>
    </source>
</evidence>
<comment type="caution">
    <text evidence="3">The sequence shown here is derived from an EMBL/GenBank/DDBJ whole genome shotgun (WGS) entry which is preliminary data.</text>
</comment>
<accession>A0A846RKB6</accession>
<keyword evidence="1" id="KW-0238">DNA-binding</keyword>
<dbReference type="InterPro" id="IPR003313">
    <property type="entry name" value="AraC-bd"/>
</dbReference>
<dbReference type="SUPFAM" id="SSF51215">
    <property type="entry name" value="Regulatory protein AraC"/>
    <property type="match status" value="1"/>
</dbReference>
<dbReference type="Pfam" id="PF02311">
    <property type="entry name" value="AraC_binding"/>
    <property type="match status" value="1"/>
</dbReference>
<dbReference type="Proteomes" id="UP000547458">
    <property type="component" value="Unassembled WGS sequence"/>
</dbReference>
<dbReference type="RefSeq" id="WP_167994958.1">
    <property type="nucleotide sequence ID" value="NZ_JAATJL010000001.1"/>
</dbReference>
<evidence type="ECO:0000259" key="2">
    <source>
        <dbReference type="Pfam" id="PF02311"/>
    </source>
</evidence>
<proteinExistence type="predicted"/>
<organism evidence="3 4">
    <name type="scientific">Arthrobacter pigmenti</name>
    <dbReference type="NCBI Taxonomy" id="271432"/>
    <lineage>
        <taxon>Bacteria</taxon>
        <taxon>Bacillati</taxon>
        <taxon>Actinomycetota</taxon>
        <taxon>Actinomycetes</taxon>
        <taxon>Micrococcales</taxon>
        <taxon>Micrococcaceae</taxon>
        <taxon>Arthrobacter</taxon>
    </lineage>
</organism>
<evidence type="ECO:0000313" key="4">
    <source>
        <dbReference type="Proteomes" id="UP000547458"/>
    </source>
</evidence>
<protein>
    <recommendedName>
        <fullName evidence="2">AraC-type arabinose-binding/dimerisation domain-containing protein</fullName>
    </recommendedName>
</protein>
<dbReference type="InterPro" id="IPR037923">
    <property type="entry name" value="HTH-like"/>
</dbReference>
<feature type="domain" description="AraC-type arabinose-binding/dimerisation" evidence="2">
    <location>
        <begin position="44"/>
        <end position="157"/>
    </location>
</feature>
<dbReference type="EMBL" id="JAATJL010000001">
    <property type="protein sequence ID" value="NJC23683.1"/>
    <property type="molecule type" value="Genomic_DNA"/>
</dbReference>
<dbReference type="GO" id="GO:0006355">
    <property type="term" value="P:regulation of DNA-templated transcription"/>
    <property type="evidence" value="ECO:0007669"/>
    <property type="project" value="InterPro"/>
</dbReference>
<reference evidence="3 4" key="1">
    <citation type="submission" date="2020-03" db="EMBL/GenBank/DDBJ databases">
        <title>Sequencing the genomes of 1000 actinobacteria strains.</title>
        <authorList>
            <person name="Klenk H.-P."/>
        </authorList>
    </citation>
    <scope>NUCLEOTIDE SEQUENCE [LARGE SCALE GENOMIC DNA]</scope>
    <source>
        <strain evidence="3 4">DSM 16403</strain>
    </source>
</reference>
<dbReference type="GO" id="GO:0003677">
    <property type="term" value="F:DNA binding"/>
    <property type="evidence" value="ECO:0007669"/>
    <property type="project" value="UniProtKB-KW"/>
</dbReference>
<name>A0A846RKB6_9MICC</name>
<sequence length="192" mass="20651">MRKGQDWAVYRPPHPALRNEGLNCLGAGEQSGALRTIYGRELNSYALVVISAGQGKVWGPDGMGSAAAVTAPACFWIPPSLKYGYGPGAEGWTEHWMVFSGATTSALQSLGVLHPESALHPKPLLDDQAITMFAFLDSALSKAGPAGDLRASALALLIISACMGWAARRINWCRVCATRHTAAFRWRRTQNL</sequence>
<dbReference type="AlphaFoldDB" id="A0A846RKB6"/>
<evidence type="ECO:0000256" key="1">
    <source>
        <dbReference type="ARBA" id="ARBA00023125"/>
    </source>
</evidence>
<keyword evidence="4" id="KW-1185">Reference proteome</keyword>
<gene>
    <name evidence="3" type="ORF">BJ994_002759</name>
</gene>